<dbReference type="VEuPathDB" id="VectorBase:GBRI040573"/>
<reference evidence="2" key="2">
    <citation type="submission" date="2020-05" db="UniProtKB">
        <authorList>
            <consortium name="EnsemblMetazoa"/>
        </authorList>
    </citation>
    <scope>IDENTIFICATION</scope>
    <source>
        <strain evidence="2">IAEA</strain>
    </source>
</reference>
<dbReference type="Pfam" id="PF00581">
    <property type="entry name" value="Rhodanese"/>
    <property type="match status" value="2"/>
</dbReference>
<keyword evidence="3" id="KW-1185">Reference proteome</keyword>
<evidence type="ECO:0000259" key="1">
    <source>
        <dbReference type="PROSITE" id="PS50206"/>
    </source>
</evidence>
<dbReference type="PROSITE" id="PS50206">
    <property type="entry name" value="RHODANESE_3"/>
    <property type="match status" value="2"/>
</dbReference>
<dbReference type="Gene3D" id="3.40.250.10">
    <property type="entry name" value="Rhodanese-like domain"/>
    <property type="match status" value="2"/>
</dbReference>
<feature type="domain" description="Rhodanese" evidence="1">
    <location>
        <begin position="295"/>
        <end position="396"/>
    </location>
</feature>
<dbReference type="AlphaFoldDB" id="A0A1A9X1B5"/>
<dbReference type="EnsemblMetazoa" id="GBRI040573-RA">
    <property type="protein sequence ID" value="GBRI040573-PA"/>
    <property type="gene ID" value="GBRI040573"/>
</dbReference>
<accession>A0A1A9X1B5</accession>
<feature type="domain" description="Rhodanese" evidence="1">
    <location>
        <begin position="171"/>
        <end position="250"/>
    </location>
</feature>
<dbReference type="SUPFAM" id="SSF52821">
    <property type="entry name" value="Rhodanese/Cell cycle control phosphatase"/>
    <property type="match status" value="2"/>
</dbReference>
<reference evidence="3" key="1">
    <citation type="submission" date="2014-03" db="EMBL/GenBank/DDBJ databases">
        <authorList>
            <person name="Aksoy S."/>
            <person name="Warren W."/>
            <person name="Wilson R.K."/>
        </authorList>
    </citation>
    <scope>NUCLEOTIDE SEQUENCE [LARGE SCALE GENOMIC DNA]</scope>
    <source>
        <strain evidence="3">IAEA</strain>
    </source>
</reference>
<protein>
    <recommendedName>
        <fullName evidence="1">Rhodanese domain-containing protein</fullName>
    </recommendedName>
</protein>
<dbReference type="SMART" id="SM00450">
    <property type="entry name" value="RHOD"/>
    <property type="match status" value="2"/>
</dbReference>
<evidence type="ECO:0000313" key="2">
    <source>
        <dbReference type="EnsemblMetazoa" id="GBRI040573-PA"/>
    </source>
</evidence>
<name>A0A1A9X1B5_9MUSC</name>
<dbReference type="InterPro" id="IPR036873">
    <property type="entry name" value="Rhodanese-like_dom_sf"/>
</dbReference>
<dbReference type="PANTHER" id="PTHR44086:SF10">
    <property type="entry name" value="THIOSULFATE SULFURTRANSFERASE_RHODANESE-LIKE DOMAIN-CONTAINING PROTEIN 3"/>
    <property type="match status" value="1"/>
</dbReference>
<dbReference type="InterPro" id="IPR001763">
    <property type="entry name" value="Rhodanese-like_dom"/>
</dbReference>
<dbReference type="Proteomes" id="UP000091820">
    <property type="component" value="Unassembled WGS sequence"/>
</dbReference>
<sequence>MFSAYANGADTKKRIITLSNSDCANDYAVDDNYEVKNDNRQKNRNQKLDNAKQFYYSHKLPADQNYTWTSKDNLSSYKQSQPIATAIKLIGKPKDIRTDPSELTMTNRLLLRHFLRNPTLTNELSLRNHFPYLLYPDRLHRHLEGKGRGMATKGDAKVGVADYTEVKELPFNPDKLLIDVREPEELHSTGRIPTSVNIPLGRVYKELQRRVDATEFRKRYGRKKPDFDTCLIFHCKEGFRAGKAAEQALSGASATVKNELLLDAIAKSSPSFVNWFSSSGSIPIVVYKEVKELPKHPEKLLVDVREPNELRETGQIPTSVNIPLNKVAQEFHPDLDESIFKAKYGRDKPKFDTVIIFHCKIGKRSQNAAEILQKLGYQNKCNFIYKYLLKAPMEEPAFSITTINGWMRIHLADKEEYEDMMMNE</sequence>
<dbReference type="PANTHER" id="PTHR44086">
    <property type="entry name" value="THIOSULFATE SULFURTRANSFERASE RDL2, MITOCHONDRIAL-RELATED"/>
    <property type="match status" value="1"/>
</dbReference>
<evidence type="ECO:0000313" key="3">
    <source>
        <dbReference type="Proteomes" id="UP000091820"/>
    </source>
</evidence>
<dbReference type="STRING" id="37001.A0A1A9X1B5"/>
<organism evidence="2 3">
    <name type="scientific">Glossina brevipalpis</name>
    <dbReference type="NCBI Taxonomy" id="37001"/>
    <lineage>
        <taxon>Eukaryota</taxon>
        <taxon>Metazoa</taxon>
        <taxon>Ecdysozoa</taxon>
        <taxon>Arthropoda</taxon>
        <taxon>Hexapoda</taxon>
        <taxon>Insecta</taxon>
        <taxon>Pterygota</taxon>
        <taxon>Neoptera</taxon>
        <taxon>Endopterygota</taxon>
        <taxon>Diptera</taxon>
        <taxon>Brachycera</taxon>
        <taxon>Muscomorpha</taxon>
        <taxon>Hippoboscoidea</taxon>
        <taxon>Glossinidae</taxon>
        <taxon>Glossina</taxon>
    </lineage>
</organism>
<proteinExistence type="predicted"/>